<sequence>MTAIGIGVSPPIGRRPQLALHVPPGKAALVDKDRRFLIDSNGAVLLGDLR</sequence>
<keyword evidence="2" id="KW-1185">Reference proteome</keyword>
<dbReference type="EMBL" id="JALAZD010000001">
    <property type="protein sequence ID" value="MCI0125830.1"/>
    <property type="molecule type" value="Genomic_DNA"/>
</dbReference>
<proteinExistence type="predicted"/>
<protein>
    <submittedName>
        <fullName evidence="1">Uncharacterized protein</fullName>
    </submittedName>
</protein>
<comment type="caution">
    <text evidence="1">The sequence shown here is derived from an EMBL/GenBank/DDBJ whole genome shotgun (WGS) entry which is preliminary data.</text>
</comment>
<evidence type="ECO:0000313" key="2">
    <source>
        <dbReference type="Proteomes" id="UP001156140"/>
    </source>
</evidence>
<evidence type="ECO:0000313" key="1">
    <source>
        <dbReference type="EMBL" id="MCI0125830.1"/>
    </source>
</evidence>
<name>A0AA41U9X5_9HYPH</name>
<accession>A0AA41U9X5</accession>
<gene>
    <name evidence="1" type="ORF">ML536_03205</name>
</gene>
<dbReference type="RefSeq" id="WP_281734942.1">
    <property type="nucleotide sequence ID" value="NZ_JAKETQ010000001.1"/>
</dbReference>
<reference evidence="1" key="1">
    <citation type="submission" date="2022-03" db="EMBL/GenBank/DDBJ databases">
        <title>The complete genome sequence of a Methyloterrigena soli.</title>
        <authorList>
            <person name="Zi Z."/>
        </authorList>
    </citation>
    <scope>NUCLEOTIDE SEQUENCE</scope>
    <source>
        <strain evidence="1">M48</strain>
    </source>
</reference>
<dbReference type="AlphaFoldDB" id="A0AA41U9X5"/>
<dbReference type="Proteomes" id="UP001156140">
    <property type="component" value="Unassembled WGS sequence"/>
</dbReference>
<organism evidence="1 2">
    <name type="scientific">Paradevosia shaoguanensis</name>
    <dbReference type="NCBI Taxonomy" id="1335043"/>
    <lineage>
        <taxon>Bacteria</taxon>
        <taxon>Pseudomonadati</taxon>
        <taxon>Pseudomonadota</taxon>
        <taxon>Alphaproteobacteria</taxon>
        <taxon>Hyphomicrobiales</taxon>
        <taxon>Devosiaceae</taxon>
        <taxon>Paradevosia</taxon>
    </lineage>
</organism>